<dbReference type="AlphaFoldDB" id="I3S4S0"/>
<dbReference type="PANTHER" id="PTHR43490:SF91">
    <property type="entry name" value="NAD(P)-BINDING ROSSMANN-FOLD PROTEIN"/>
    <property type="match status" value="1"/>
</dbReference>
<comment type="similarity">
    <text evidence="1">Belongs to the short-chain dehydrogenases/reductases (SDR) family.</text>
</comment>
<dbReference type="PANTHER" id="PTHR43490">
    <property type="entry name" value="(+)-NEOMENTHOL DEHYDROGENASE"/>
    <property type="match status" value="1"/>
</dbReference>
<evidence type="ECO:0000313" key="4">
    <source>
        <dbReference type="EMBL" id="AFK35262.1"/>
    </source>
</evidence>
<evidence type="ECO:0000256" key="3">
    <source>
        <dbReference type="ARBA" id="ARBA00023002"/>
    </source>
</evidence>
<dbReference type="EMBL" id="BT135467">
    <property type="protein sequence ID" value="AFK35262.1"/>
    <property type="molecule type" value="mRNA"/>
</dbReference>
<dbReference type="InterPro" id="IPR036291">
    <property type="entry name" value="NAD(P)-bd_dom_sf"/>
</dbReference>
<dbReference type="SUPFAM" id="SSF51735">
    <property type="entry name" value="NAD(P)-binding Rossmann-fold domains"/>
    <property type="match status" value="1"/>
</dbReference>
<keyword evidence="3" id="KW-0560">Oxidoreductase</keyword>
<sequence>MNAYTRILAKNFPTLCINSICPGYVITDITGNTGLLTAEEGAASVVKLALLPNGSPSGRFYNRTEVSAF</sequence>
<proteinExistence type="evidence at transcript level"/>
<reference evidence="4" key="1">
    <citation type="submission" date="2012-05" db="EMBL/GenBank/DDBJ databases">
        <authorList>
            <person name="Krishnakumar V."/>
            <person name="Cheung F."/>
            <person name="Xiao Y."/>
            <person name="Chan A."/>
            <person name="Moskal W.A."/>
            <person name="Town C.D."/>
        </authorList>
    </citation>
    <scope>NUCLEOTIDE SEQUENCE</scope>
</reference>
<organism evidence="4">
    <name type="scientific">Medicago truncatula</name>
    <name type="common">Barrel medic</name>
    <name type="synonym">Medicago tribuloides</name>
    <dbReference type="NCBI Taxonomy" id="3880"/>
    <lineage>
        <taxon>Eukaryota</taxon>
        <taxon>Viridiplantae</taxon>
        <taxon>Streptophyta</taxon>
        <taxon>Embryophyta</taxon>
        <taxon>Tracheophyta</taxon>
        <taxon>Spermatophyta</taxon>
        <taxon>Magnoliopsida</taxon>
        <taxon>eudicotyledons</taxon>
        <taxon>Gunneridae</taxon>
        <taxon>Pentapetalae</taxon>
        <taxon>rosids</taxon>
        <taxon>fabids</taxon>
        <taxon>Fabales</taxon>
        <taxon>Fabaceae</taxon>
        <taxon>Papilionoideae</taxon>
        <taxon>50 kb inversion clade</taxon>
        <taxon>NPAAA clade</taxon>
        <taxon>Hologalegina</taxon>
        <taxon>IRL clade</taxon>
        <taxon>Trifolieae</taxon>
        <taxon>Medicago</taxon>
    </lineage>
</organism>
<evidence type="ECO:0000256" key="1">
    <source>
        <dbReference type="ARBA" id="ARBA00006484"/>
    </source>
</evidence>
<evidence type="ECO:0000256" key="2">
    <source>
        <dbReference type="ARBA" id="ARBA00022857"/>
    </source>
</evidence>
<dbReference type="Gene3D" id="3.40.50.720">
    <property type="entry name" value="NAD(P)-binding Rossmann-like Domain"/>
    <property type="match status" value="1"/>
</dbReference>
<accession>I3S4S0</accession>
<keyword evidence="2" id="KW-0521">NADP</keyword>
<dbReference type="GO" id="GO:0016491">
    <property type="term" value="F:oxidoreductase activity"/>
    <property type="evidence" value="ECO:0007669"/>
    <property type="project" value="UniProtKB-KW"/>
</dbReference>
<protein>
    <submittedName>
        <fullName evidence="4">Uncharacterized protein</fullName>
    </submittedName>
</protein>
<name>I3S4S0_MEDTR</name>